<dbReference type="AlphaFoldDB" id="A0A3P7J1Q8"/>
<organism evidence="2 3">
    <name type="scientific">Strongylus vulgaris</name>
    <name type="common">Blood worm</name>
    <dbReference type="NCBI Taxonomy" id="40348"/>
    <lineage>
        <taxon>Eukaryota</taxon>
        <taxon>Metazoa</taxon>
        <taxon>Ecdysozoa</taxon>
        <taxon>Nematoda</taxon>
        <taxon>Chromadorea</taxon>
        <taxon>Rhabditida</taxon>
        <taxon>Rhabditina</taxon>
        <taxon>Rhabditomorpha</taxon>
        <taxon>Strongyloidea</taxon>
        <taxon>Strongylidae</taxon>
        <taxon>Strongylus</taxon>
    </lineage>
</organism>
<evidence type="ECO:0000256" key="1">
    <source>
        <dbReference type="SAM" id="SignalP"/>
    </source>
</evidence>
<accession>A0A3P7J1Q8</accession>
<feature type="signal peptide" evidence="1">
    <location>
        <begin position="1"/>
        <end position="15"/>
    </location>
</feature>
<evidence type="ECO:0000313" key="2">
    <source>
        <dbReference type="EMBL" id="VDM76836.1"/>
    </source>
</evidence>
<dbReference type="OrthoDB" id="1899781at2759"/>
<keyword evidence="1" id="KW-0732">Signal</keyword>
<dbReference type="EMBL" id="UYYB01097838">
    <property type="protein sequence ID" value="VDM76836.1"/>
    <property type="molecule type" value="Genomic_DNA"/>
</dbReference>
<sequence>MILLLLSLLSAQVAGDEAILPADVAWGNCRRYNEKELFLHLMDLVCPLDYDDKCDDPIFDPMGLFKYRCQTVYPRDDRLFTVDTVNATTLLRMLQHTDTFKRTWCMIT</sequence>
<dbReference type="Proteomes" id="UP000270094">
    <property type="component" value="Unassembled WGS sequence"/>
</dbReference>
<protein>
    <submittedName>
        <fullName evidence="2">Uncharacterized protein</fullName>
    </submittedName>
</protein>
<feature type="chain" id="PRO_5018143316" evidence="1">
    <location>
        <begin position="16"/>
        <end position="108"/>
    </location>
</feature>
<keyword evidence="3" id="KW-1185">Reference proteome</keyword>
<name>A0A3P7J1Q8_STRVU</name>
<reference evidence="2 3" key="1">
    <citation type="submission" date="2018-11" db="EMBL/GenBank/DDBJ databases">
        <authorList>
            <consortium name="Pathogen Informatics"/>
        </authorList>
    </citation>
    <scope>NUCLEOTIDE SEQUENCE [LARGE SCALE GENOMIC DNA]</scope>
</reference>
<evidence type="ECO:0000313" key="3">
    <source>
        <dbReference type="Proteomes" id="UP000270094"/>
    </source>
</evidence>
<proteinExistence type="predicted"/>
<gene>
    <name evidence="2" type="ORF">SVUK_LOCUS11834</name>
</gene>